<organism evidence="7 8">
    <name type="scientific">Dreissena polymorpha</name>
    <name type="common">Zebra mussel</name>
    <name type="synonym">Mytilus polymorpha</name>
    <dbReference type="NCBI Taxonomy" id="45954"/>
    <lineage>
        <taxon>Eukaryota</taxon>
        <taxon>Metazoa</taxon>
        <taxon>Spiralia</taxon>
        <taxon>Lophotrochozoa</taxon>
        <taxon>Mollusca</taxon>
        <taxon>Bivalvia</taxon>
        <taxon>Autobranchia</taxon>
        <taxon>Heteroconchia</taxon>
        <taxon>Euheterodonta</taxon>
        <taxon>Imparidentia</taxon>
        <taxon>Neoheterodontei</taxon>
        <taxon>Myida</taxon>
        <taxon>Dreissenoidea</taxon>
        <taxon>Dreissenidae</taxon>
        <taxon>Dreissena</taxon>
    </lineage>
</organism>
<feature type="domain" description="TMEM248/TMEM219" evidence="6">
    <location>
        <begin position="10"/>
        <end position="258"/>
    </location>
</feature>
<protein>
    <recommendedName>
        <fullName evidence="6">TMEM248/TMEM219 domain-containing protein</fullName>
    </recommendedName>
</protein>
<comment type="caution">
    <text evidence="7">The sequence shown here is derived from an EMBL/GenBank/DDBJ whole genome shotgun (WGS) entry which is preliminary data.</text>
</comment>
<gene>
    <name evidence="7" type="ORF">DPMN_009374</name>
</gene>
<dbReference type="InterPro" id="IPR039587">
    <property type="entry name" value="TMEM248/TMEM219_dom"/>
</dbReference>
<comment type="subcellular location">
    <subcellularLocation>
        <location evidence="1">Membrane</location>
    </subcellularLocation>
</comment>
<evidence type="ECO:0000313" key="8">
    <source>
        <dbReference type="Proteomes" id="UP000828390"/>
    </source>
</evidence>
<evidence type="ECO:0000313" key="7">
    <source>
        <dbReference type="EMBL" id="KAH3885381.1"/>
    </source>
</evidence>
<evidence type="ECO:0000256" key="5">
    <source>
        <dbReference type="SAM" id="Phobius"/>
    </source>
</evidence>
<sequence length="312" mass="34972">MCRWLICENLRGFLTSRPPLVMFMLLLGVFAVTLWVLANIVEVKNLKNPDETDWNDFLSGFRKVQFCMLLDEVEAGNETEHIAHQSYKDIMAKVHGKFEFAADRASTPSTVEIVEVSIPMWVELNPTAELVNIPHNVSLLSTTMSGRQLGITGENAGTEFNVTLSLPVKWNSSMCVHNNPCSVLKIQTCLLLKAPSSLFPNSRTPSCSQLGISNSTDEVPSHFRMVSKDRSKVRPKDLVCDSSPSITLDHRDDLDLTIWLTMHDKSVIDLHLMHTSFFLFIMVVTLLAYAVVKGKAHATYKTKTYSEVPNEA</sequence>
<dbReference type="PANTHER" id="PTHR16002">
    <property type="entry name" value="TRANSMEMBRANE PROTEIN 248-LIKE"/>
    <property type="match status" value="1"/>
</dbReference>
<accession>A0A9D4MZH0</accession>
<keyword evidence="8" id="KW-1185">Reference proteome</keyword>
<keyword evidence="4 5" id="KW-0472">Membrane</keyword>
<name>A0A9D4MZH0_DREPO</name>
<proteinExistence type="predicted"/>
<evidence type="ECO:0000256" key="1">
    <source>
        <dbReference type="ARBA" id="ARBA00004370"/>
    </source>
</evidence>
<evidence type="ECO:0000256" key="3">
    <source>
        <dbReference type="ARBA" id="ARBA00022989"/>
    </source>
</evidence>
<feature type="transmembrane region" description="Helical" evidence="5">
    <location>
        <begin position="272"/>
        <end position="292"/>
    </location>
</feature>
<evidence type="ECO:0000256" key="4">
    <source>
        <dbReference type="ARBA" id="ARBA00023136"/>
    </source>
</evidence>
<keyword evidence="3 5" id="KW-1133">Transmembrane helix</keyword>
<dbReference type="GO" id="GO:0016020">
    <property type="term" value="C:membrane"/>
    <property type="evidence" value="ECO:0007669"/>
    <property type="project" value="UniProtKB-SubCell"/>
</dbReference>
<reference evidence="7" key="1">
    <citation type="journal article" date="2019" name="bioRxiv">
        <title>The Genome of the Zebra Mussel, Dreissena polymorpha: A Resource for Invasive Species Research.</title>
        <authorList>
            <person name="McCartney M.A."/>
            <person name="Auch B."/>
            <person name="Kono T."/>
            <person name="Mallez S."/>
            <person name="Zhang Y."/>
            <person name="Obille A."/>
            <person name="Becker A."/>
            <person name="Abrahante J.E."/>
            <person name="Garbe J."/>
            <person name="Badalamenti J.P."/>
            <person name="Herman A."/>
            <person name="Mangelson H."/>
            <person name="Liachko I."/>
            <person name="Sullivan S."/>
            <person name="Sone E.D."/>
            <person name="Koren S."/>
            <person name="Silverstein K.A.T."/>
            <person name="Beckman K.B."/>
            <person name="Gohl D.M."/>
        </authorList>
    </citation>
    <scope>NUCLEOTIDE SEQUENCE</scope>
    <source>
        <strain evidence="7">Duluth1</strain>
        <tissue evidence="7">Whole animal</tissue>
    </source>
</reference>
<evidence type="ECO:0000259" key="6">
    <source>
        <dbReference type="Pfam" id="PF14940"/>
    </source>
</evidence>
<dbReference type="OrthoDB" id="6329605at2759"/>
<dbReference type="InterPro" id="IPR039493">
    <property type="entry name" value="TMEM248/TMEM219"/>
</dbReference>
<dbReference type="Proteomes" id="UP000828390">
    <property type="component" value="Unassembled WGS sequence"/>
</dbReference>
<keyword evidence="2 5" id="KW-0812">Transmembrane</keyword>
<feature type="transmembrane region" description="Helical" evidence="5">
    <location>
        <begin position="20"/>
        <end position="38"/>
    </location>
</feature>
<evidence type="ECO:0000256" key="2">
    <source>
        <dbReference type="ARBA" id="ARBA00022692"/>
    </source>
</evidence>
<dbReference type="EMBL" id="JAIWYP010000001">
    <property type="protein sequence ID" value="KAH3885381.1"/>
    <property type="molecule type" value="Genomic_DNA"/>
</dbReference>
<dbReference type="PANTHER" id="PTHR16002:SF4">
    <property type="entry name" value="TMEM248_TMEM219 DOMAIN-CONTAINING PROTEIN"/>
    <property type="match status" value="1"/>
</dbReference>
<reference evidence="7" key="2">
    <citation type="submission" date="2020-11" db="EMBL/GenBank/DDBJ databases">
        <authorList>
            <person name="McCartney M.A."/>
            <person name="Auch B."/>
            <person name="Kono T."/>
            <person name="Mallez S."/>
            <person name="Becker A."/>
            <person name="Gohl D.M."/>
            <person name="Silverstein K.A.T."/>
            <person name="Koren S."/>
            <person name="Bechman K.B."/>
            <person name="Herman A."/>
            <person name="Abrahante J.E."/>
            <person name="Garbe J."/>
        </authorList>
    </citation>
    <scope>NUCLEOTIDE SEQUENCE</scope>
    <source>
        <strain evidence="7">Duluth1</strain>
        <tissue evidence="7">Whole animal</tissue>
    </source>
</reference>
<dbReference type="Pfam" id="PF14940">
    <property type="entry name" value="TMEM219"/>
    <property type="match status" value="1"/>
</dbReference>
<dbReference type="AlphaFoldDB" id="A0A9D4MZH0"/>